<dbReference type="eggNOG" id="COG0154">
    <property type="taxonomic scope" value="Bacteria"/>
</dbReference>
<dbReference type="OrthoDB" id="8872210at2"/>
<dbReference type="PATRIC" id="fig|421052.3.peg.1757"/>
<dbReference type="HOGENOM" id="CLU_009600_0_3_6"/>
<keyword evidence="3" id="KW-1185">Reference proteome</keyword>
<evidence type="ECO:0000313" key="3">
    <source>
        <dbReference type="Proteomes" id="UP000014568"/>
    </source>
</evidence>
<dbReference type="Pfam" id="PF01425">
    <property type="entry name" value="Amidase"/>
    <property type="match status" value="1"/>
</dbReference>
<feature type="domain" description="Amidase" evidence="1">
    <location>
        <begin position="19"/>
        <end position="432"/>
    </location>
</feature>
<protein>
    <submittedName>
        <fullName evidence="2">Aspartyl-tRNA(Asn)/glutamyl-tRNA (Gln) amidotransferase subunit A</fullName>
    </submittedName>
</protein>
<evidence type="ECO:0000259" key="1">
    <source>
        <dbReference type="Pfam" id="PF01425"/>
    </source>
</evidence>
<dbReference type="GO" id="GO:0016740">
    <property type="term" value="F:transferase activity"/>
    <property type="evidence" value="ECO:0007669"/>
    <property type="project" value="UniProtKB-KW"/>
</dbReference>
<dbReference type="STRING" id="632955.GCA_000829675_02579"/>
<dbReference type="SUPFAM" id="SSF75304">
    <property type="entry name" value="Amidase signature (AS) enzymes"/>
    <property type="match status" value="1"/>
</dbReference>
<keyword evidence="2" id="KW-0808">Transferase</keyword>
<dbReference type="Gene3D" id="3.90.1300.10">
    <property type="entry name" value="Amidase signature (AS) domain"/>
    <property type="match status" value="1"/>
</dbReference>
<dbReference type="PANTHER" id="PTHR11895">
    <property type="entry name" value="TRANSAMIDASE"/>
    <property type="match status" value="1"/>
</dbReference>
<proteinExistence type="predicted"/>
<sequence>MIEKLQQIINAEEKGSENLIRQSIAQIKQYQADGGTAYISLDEDVALAAAQSADLARKSGYVASPLAGLAVSIKDLYDVKNQVTASASKVLADDSVARKDAEAVHLLRQSGAVLLGRTNMSEFAFSGLGLNPHYGTPTFADSFKRIAGGSTSGGAVSVALGHCVAALGSDTGGSLRIPAAFCGLVGFKPSSGRISTEGAFPLSYSFDTVGTITHTVEDNIIVDEILSGEKFEKIEIQPHQLNIAITDDYFFDGADHNVLEAYQHTIELLKSHGVNFHKIDLSELDQIGKINHAGGLTAAESWFIHRDLLSIPEKYTLYDPRVAQRIVRGKNINAADYLYIKQQRQNLIQSISNKLAAFDALIYPTVAIVAPLLEPLEQDEAHFFATNALVLRNTTVINFLDGCALSLPWQRKDALPVGISIAALHGQDQHILNLSLLIEKLIKAQPSQSRTKS</sequence>
<name>S3P505_9GAMM</name>
<reference evidence="2 3" key="1">
    <citation type="submission" date="2013-06" db="EMBL/GenBank/DDBJ databases">
        <title>The Genome Sequence of Acinetobacter rudis CIP 110305.</title>
        <authorList>
            <consortium name="The Broad Institute Genome Sequencing Platform"/>
            <consortium name="The Broad Institute Genome Sequencing Center for Infectious Disease"/>
            <person name="Cerqueira G."/>
            <person name="Feldgarden M."/>
            <person name="Courvalin P."/>
            <person name="Perichon B."/>
            <person name="Grillot-Courvalin C."/>
            <person name="Clermont D."/>
            <person name="Rocha E."/>
            <person name="Yoon E.-J."/>
            <person name="Nemec A."/>
            <person name="Young S.K."/>
            <person name="Zeng Q."/>
            <person name="Gargeya S."/>
            <person name="Fitzgerald M."/>
            <person name="Abouelleil A."/>
            <person name="Alvarado L."/>
            <person name="Berlin A.M."/>
            <person name="Chapman S.B."/>
            <person name="Dewar J."/>
            <person name="Goldberg J."/>
            <person name="Griggs A."/>
            <person name="Gujja S."/>
            <person name="Hansen M."/>
            <person name="Howarth C."/>
            <person name="Imamovic A."/>
            <person name="Larimer J."/>
            <person name="McCowan C."/>
            <person name="Murphy C."/>
            <person name="Pearson M."/>
            <person name="Priest M."/>
            <person name="Roberts A."/>
            <person name="Saif S."/>
            <person name="Shea T."/>
            <person name="Sykes S."/>
            <person name="Wortman J."/>
            <person name="Nusbaum C."/>
            <person name="Birren B."/>
        </authorList>
    </citation>
    <scope>NUCLEOTIDE SEQUENCE [LARGE SCALE GENOMIC DNA]</scope>
    <source>
        <strain evidence="2 3">CIP 110305</strain>
    </source>
</reference>
<dbReference type="InterPro" id="IPR023631">
    <property type="entry name" value="Amidase_dom"/>
</dbReference>
<dbReference type="EMBL" id="ATGI01000022">
    <property type="protein sequence ID" value="EPF73921.1"/>
    <property type="molecule type" value="Genomic_DNA"/>
</dbReference>
<comment type="caution">
    <text evidence="2">The sequence shown here is derived from an EMBL/GenBank/DDBJ whole genome shotgun (WGS) entry which is preliminary data.</text>
</comment>
<evidence type="ECO:0000313" key="2">
    <source>
        <dbReference type="EMBL" id="EPF73921.1"/>
    </source>
</evidence>
<dbReference type="Proteomes" id="UP000014568">
    <property type="component" value="Unassembled WGS sequence"/>
</dbReference>
<dbReference type="PANTHER" id="PTHR11895:SF176">
    <property type="entry name" value="AMIDASE AMID-RELATED"/>
    <property type="match status" value="1"/>
</dbReference>
<dbReference type="AlphaFoldDB" id="S3P505"/>
<organism evidence="2 3">
    <name type="scientific">Acinetobacter rudis CIP 110305</name>
    <dbReference type="NCBI Taxonomy" id="421052"/>
    <lineage>
        <taxon>Bacteria</taxon>
        <taxon>Pseudomonadati</taxon>
        <taxon>Pseudomonadota</taxon>
        <taxon>Gammaproteobacteria</taxon>
        <taxon>Moraxellales</taxon>
        <taxon>Moraxellaceae</taxon>
        <taxon>Acinetobacter</taxon>
    </lineage>
</organism>
<accession>S3P505</accession>
<dbReference type="RefSeq" id="WP_016656207.1">
    <property type="nucleotide sequence ID" value="NZ_KE340353.1"/>
</dbReference>
<dbReference type="InterPro" id="IPR000120">
    <property type="entry name" value="Amidase"/>
</dbReference>
<dbReference type="NCBIfam" id="NF005460">
    <property type="entry name" value="PRK07056.1"/>
    <property type="match status" value="1"/>
</dbReference>
<dbReference type="InterPro" id="IPR036928">
    <property type="entry name" value="AS_sf"/>
</dbReference>
<gene>
    <name evidence="2" type="ORF">F945_01800</name>
</gene>